<keyword evidence="2" id="KW-1185">Reference proteome</keyword>
<reference evidence="3" key="1">
    <citation type="submission" date="2016-11" db="UniProtKB">
        <authorList>
            <consortium name="WormBaseParasite"/>
        </authorList>
    </citation>
    <scope>IDENTIFICATION</scope>
</reference>
<proteinExistence type="predicted"/>
<organism evidence="2 3">
    <name type="scientific">Steinernema glaseri</name>
    <dbReference type="NCBI Taxonomy" id="37863"/>
    <lineage>
        <taxon>Eukaryota</taxon>
        <taxon>Metazoa</taxon>
        <taxon>Ecdysozoa</taxon>
        <taxon>Nematoda</taxon>
        <taxon>Chromadorea</taxon>
        <taxon>Rhabditida</taxon>
        <taxon>Tylenchina</taxon>
        <taxon>Panagrolaimomorpha</taxon>
        <taxon>Strongyloidoidea</taxon>
        <taxon>Steinernematidae</taxon>
        <taxon>Steinernema</taxon>
    </lineage>
</organism>
<dbReference type="AlphaFoldDB" id="A0A1I8A1L0"/>
<accession>A0A1I8A1L0</accession>
<evidence type="ECO:0000313" key="3">
    <source>
        <dbReference type="WBParaSite" id="L893_g32091.t1"/>
    </source>
</evidence>
<protein>
    <submittedName>
        <fullName evidence="3">Secreted protein</fullName>
    </submittedName>
</protein>
<sequence>MLLFTLVSWVLTSDSEPTTYIQNLVVVLGESTKRFAGDLRQCANSVLSQPERTATSKMFRHVLPRPLLYVLKMCPLNCVTFNTKKNIAILCLTANAKEL</sequence>
<feature type="signal peptide" evidence="1">
    <location>
        <begin position="1"/>
        <end position="15"/>
    </location>
</feature>
<dbReference type="Proteomes" id="UP000095287">
    <property type="component" value="Unplaced"/>
</dbReference>
<feature type="chain" id="PRO_5012158850" evidence="1">
    <location>
        <begin position="16"/>
        <end position="99"/>
    </location>
</feature>
<evidence type="ECO:0000313" key="2">
    <source>
        <dbReference type="Proteomes" id="UP000095287"/>
    </source>
</evidence>
<dbReference type="WBParaSite" id="L893_g32091.t1">
    <property type="protein sequence ID" value="L893_g32091.t1"/>
    <property type="gene ID" value="L893_g32091"/>
</dbReference>
<keyword evidence="1" id="KW-0732">Signal</keyword>
<name>A0A1I8A1L0_9BILA</name>
<evidence type="ECO:0000256" key="1">
    <source>
        <dbReference type="SAM" id="SignalP"/>
    </source>
</evidence>